<feature type="active site" description="Proton acceptor" evidence="4">
    <location>
        <position position="288"/>
    </location>
</feature>
<dbReference type="InterPro" id="IPR027477">
    <property type="entry name" value="Succ_DH/fumarate_Rdtase_cat_sf"/>
</dbReference>
<gene>
    <name evidence="7" type="ORF">GGQ83_002500</name>
</gene>
<feature type="domain" description="Fumarate reductase/succinate dehydrogenase flavoprotein-like C-terminal" evidence="6">
    <location>
        <begin position="446"/>
        <end position="568"/>
    </location>
</feature>
<dbReference type="PANTHER" id="PTHR11632:SF51">
    <property type="entry name" value="SUCCINATE DEHYDROGENASE [UBIQUINONE] FLAVOPROTEIN SUBUNIT, MITOCHONDRIAL"/>
    <property type="match status" value="1"/>
</dbReference>
<comment type="caution">
    <text evidence="7">The sequence shown here is derived from an EMBL/GenBank/DDBJ whole genome shotgun (WGS) entry which is preliminary data.</text>
</comment>
<dbReference type="InterPro" id="IPR003953">
    <property type="entry name" value="FAD-dep_OxRdtase_2_FAD-bd"/>
</dbReference>
<organism evidence="7 8">
    <name type="scientific">Roseococcus suduntuyensis</name>
    <dbReference type="NCBI Taxonomy" id="455361"/>
    <lineage>
        <taxon>Bacteria</taxon>
        <taxon>Pseudomonadati</taxon>
        <taxon>Pseudomonadota</taxon>
        <taxon>Alphaproteobacteria</taxon>
        <taxon>Acetobacterales</taxon>
        <taxon>Roseomonadaceae</taxon>
        <taxon>Roseococcus</taxon>
    </lineage>
</organism>
<evidence type="ECO:0000313" key="8">
    <source>
        <dbReference type="Proteomes" id="UP000553193"/>
    </source>
</evidence>
<reference evidence="7 8" key="1">
    <citation type="submission" date="2020-08" db="EMBL/GenBank/DDBJ databases">
        <title>Genomic Encyclopedia of Type Strains, Phase IV (KMG-IV): sequencing the most valuable type-strain genomes for metagenomic binning, comparative biology and taxonomic classification.</title>
        <authorList>
            <person name="Goeker M."/>
        </authorList>
    </citation>
    <scope>NUCLEOTIDE SEQUENCE [LARGE SCALE GENOMIC DNA]</scope>
    <source>
        <strain evidence="7 8">DSM 19979</strain>
    </source>
</reference>
<dbReference type="Gene3D" id="3.50.50.60">
    <property type="entry name" value="FAD/NAD(P)-binding domain"/>
    <property type="match status" value="1"/>
</dbReference>
<dbReference type="InterPro" id="IPR037099">
    <property type="entry name" value="Fum_R/Succ_DH_flav-like_C_sf"/>
</dbReference>
<evidence type="ECO:0000256" key="2">
    <source>
        <dbReference type="ARBA" id="ARBA00022630"/>
    </source>
</evidence>
<sequence length="578" mass="61752">MTHITRRSTDILILGSGGAGLLAALHAKSANPELQVTVAVKGLLGKSGCTRMVQGGYNVALAAGDSAERHFMDTLDGGKWLNDQDLAWTLVTEAQTRIRELENRWGCFFDRNPDGTIHQKAFAGQTFDRTVHKGDLTGIEIINRLAEQVWARGIERLEEHRALALIRSADGTRISGVLLLDIRRGGFVFVQAKAVLLGTGGGPTMYKYHTPSGDKSCDGMAMALRAGLELRDMEMVQFHPTGVLAGPGTRMTGTIIEEGLRGAGGYLLDGSGQRFMHNYDPRGERATRDIVSRSMEREIQAGRVNEAGGLWLEMKHLGPEKVAKMFKGMVERCADMGFDLAGDRVPVVPTAHYMMGGVVFRADGSTALPGLFAAGEDTGGVHGANRLGGNGVANSTVFGGLAGDAMARFIPRDGELAPPDEAALDAAMGTALAPFGRRPQPLGPLRDALAALMWDKAGILRDAGGLAEARSGLDALEAELQAAGVADGMRGFNLSWADWLNLESLILISRAIVAAAEAREESRGAHWREDFPQTNDDAAGLSHTLVTLDGGEVRLGWRDVAFTRVRPGQSLLTPQAAE</sequence>
<dbReference type="EC" id="1.3.5.4" evidence="7"/>
<feature type="domain" description="FAD-dependent oxidoreductase 2 FAD-binding" evidence="5">
    <location>
        <begin position="10"/>
        <end position="392"/>
    </location>
</feature>
<evidence type="ECO:0000259" key="6">
    <source>
        <dbReference type="Pfam" id="PF02910"/>
    </source>
</evidence>
<dbReference type="InterPro" id="IPR030664">
    <property type="entry name" value="SdhA/FrdA/AprA"/>
</dbReference>
<evidence type="ECO:0000256" key="4">
    <source>
        <dbReference type="PIRSR" id="PIRSR000171-1"/>
    </source>
</evidence>
<dbReference type="PRINTS" id="PR00368">
    <property type="entry name" value="FADPNR"/>
</dbReference>
<dbReference type="Pfam" id="PF02910">
    <property type="entry name" value="Succ_DH_flav_C"/>
    <property type="match status" value="1"/>
</dbReference>
<keyword evidence="3 7" id="KW-0560">Oxidoreductase</keyword>
<keyword evidence="8" id="KW-1185">Reference proteome</keyword>
<comment type="cofactor">
    <cofactor evidence="1">
        <name>FAD</name>
        <dbReference type="ChEBI" id="CHEBI:57692"/>
    </cofactor>
</comment>
<dbReference type="PIRSF" id="PIRSF000171">
    <property type="entry name" value="SDHA_APRA_LASPO"/>
    <property type="match status" value="1"/>
</dbReference>
<dbReference type="Gene3D" id="3.90.700.10">
    <property type="entry name" value="Succinate dehydrogenase/fumarate reductase flavoprotein, catalytic domain"/>
    <property type="match status" value="1"/>
</dbReference>
<dbReference type="SUPFAM" id="SSF56425">
    <property type="entry name" value="Succinate dehydrogenase/fumarate reductase flavoprotein, catalytic domain"/>
    <property type="match status" value="1"/>
</dbReference>
<name>A0A840ADQ9_9PROT</name>
<dbReference type="Proteomes" id="UP000553193">
    <property type="component" value="Unassembled WGS sequence"/>
</dbReference>
<dbReference type="InterPro" id="IPR015939">
    <property type="entry name" value="Fum_Rdtase/Succ_DH_flav-like_C"/>
</dbReference>
<dbReference type="RefSeq" id="WP_184384479.1">
    <property type="nucleotide sequence ID" value="NZ_JACIDJ010000004.1"/>
</dbReference>
<dbReference type="EMBL" id="JACIDJ010000004">
    <property type="protein sequence ID" value="MBB3899052.1"/>
    <property type="molecule type" value="Genomic_DNA"/>
</dbReference>
<protein>
    <submittedName>
        <fullName evidence="7">Fumarate reductase flavoprotein subunit</fullName>
        <ecNumber evidence="7">1.3.5.4</ecNumber>
    </submittedName>
</protein>
<dbReference type="GO" id="GO:0016491">
    <property type="term" value="F:oxidoreductase activity"/>
    <property type="evidence" value="ECO:0007669"/>
    <property type="project" value="UniProtKB-KW"/>
</dbReference>
<evidence type="ECO:0000256" key="1">
    <source>
        <dbReference type="ARBA" id="ARBA00001974"/>
    </source>
</evidence>
<keyword evidence="2" id="KW-0285">Flavoprotein</keyword>
<dbReference type="AlphaFoldDB" id="A0A840ADQ9"/>
<dbReference type="Gene3D" id="1.20.58.100">
    <property type="entry name" value="Fumarate reductase/succinate dehydrogenase flavoprotein-like, C-terminal domain"/>
    <property type="match status" value="1"/>
</dbReference>
<dbReference type="SUPFAM" id="SSF46977">
    <property type="entry name" value="Succinate dehydrogenase/fumarate reductase flavoprotein C-terminal domain"/>
    <property type="match status" value="1"/>
</dbReference>
<dbReference type="InterPro" id="IPR036188">
    <property type="entry name" value="FAD/NAD-bd_sf"/>
</dbReference>
<dbReference type="SUPFAM" id="SSF51905">
    <property type="entry name" value="FAD/NAD(P)-binding domain"/>
    <property type="match status" value="1"/>
</dbReference>
<evidence type="ECO:0000256" key="3">
    <source>
        <dbReference type="ARBA" id="ARBA00023002"/>
    </source>
</evidence>
<evidence type="ECO:0000313" key="7">
    <source>
        <dbReference type="EMBL" id="MBB3899052.1"/>
    </source>
</evidence>
<evidence type="ECO:0000259" key="5">
    <source>
        <dbReference type="Pfam" id="PF00890"/>
    </source>
</evidence>
<dbReference type="Pfam" id="PF00890">
    <property type="entry name" value="FAD_binding_2"/>
    <property type="match status" value="1"/>
</dbReference>
<dbReference type="PANTHER" id="PTHR11632">
    <property type="entry name" value="SUCCINATE DEHYDROGENASE 2 FLAVOPROTEIN SUBUNIT"/>
    <property type="match status" value="1"/>
</dbReference>
<accession>A0A840ADQ9</accession>
<proteinExistence type="predicted"/>